<feature type="transmembrane region" description="Helical" evidence="5">
    <location>
        <begin position="222"/>
        <end position="243"/>
    </location>
</feature>
<name>A0A8D8ZHX7_9HEMI</name>
<dbReference type="InterPro" id="IPR005828">
    <property type="entry name" value="MFS_sugar_transport-like"/>
</dbReference>
<dbReference type="PROSITE" id="PS50850">
    <property type="entry name" value="MFS"/>
    <property type="match status" value="1"/>
</dbReference>
<proteinExistence type="predicted"/>
<dbReference type="GO" id="GO:0016020">
    <property type="term" value="C:membrane"/>
    <property type="evidence" value="ECO:0007669"/>
    <property type="project" value="UniProtKB-SubCell"/>
</dbReference>
<dbReference type="EMBL" id="HBUF01517459">
    <property type="protein sequence ID" value="CAG6748134.1"/>
    <property type="molecule type" value="Transcribed_RNA"/>
</dbReference>
<dbReference type="Gene3D" id="1.20.1250.20">
    <property type="entry name" value="MFS general substrate transporter like domains"/>
    <property type="match status" value="1"/>
</dbReference>
<protein>
    <submittedName>
        <fullName evidence="7">Organic cation transporter protein</fullName>
    </submittedName>
</protein>
<feature type="transmembrane region" description="Helical" evidence="5">
    <location>
        <begin position="281"/>
        <end position="301"/>
    </location>
</feature>
<feature type="transmembrane region" description="Helical" evidence="5">
    <location>
        <begin position="194"/>
        <end position="213"/>
    </location>
</feature>
<evidence type="ECO:0000256" key="2">
    <source>
        <dbReference type="ARBA" id="ARBA00022692"/>
    </source>
</evidence>
<organism evidence="7">
    <name type="scientific">Cacopsylla melanoneura</name>
    <dbReference type="NCBI Taxonomy" id="428564"/>
    <lineage>
        <taxon>Eukaryota</taxon>
        <taxon>Metazoa</taxon>
        <taxon>Ecdysozoa</taxon>
        <taxon>Arthropoda</taxon>
        <taxon>Hexapoda</taxon>
        <taxon>Insecta</taxon>
        <taxon>Pterygota</taxon>
        <taxon>Neoptera</taxon>
        <taxon>Paraneoptera</taxon>
        <taxon>Hemiptera</taxon>
        <taxon>Sternorrhyncha</taxon>
        <taxon>Psylloidea</taxon>
        <taxon>Psyllidae</taxon>
        <taxon>Psyllinae</taxon>
        <taxon>Cacopsylla</taxon>
    </lineage>
</organism>
<dbReference type="GO" id="GO:0022857">
    <property type="term" value="F:transmembrane transporter activity"/>
    <property type="evidence" value="ECO:0007669"/>
    <property type="project" value="InterPro"/>
</dbReference>
<evidence type="ECO:0000256" key="1">
    <source>
        <dbReference type="ARBA" id="ARBA00004141"/>
    </source>
</evidence>
<evidence type="ECO:0000256" key="4">
    <source>
        <dbReference type="ARBA" id="ARBA00023136"/>
    </source>
</evidence>
<evidence type="ECO:0000256" key="3">
    <source>
        <dbReference type="ARBA" id="ARBA00022989"/>
    </source>
</evidence>
<dbReference type="EMBL" id="HBUF01517457">
    <property type="protein sequence ID" value="CAG6748132.1"/>
    <property type="molecule type" value="Transcribed_RNA"/>
</dbReference>
<dbReference type="InterPro" id="IPR020846">
    <property type="entry name" value="MFS_dom"/>
</dbReference>
<feature type="transmembrane region" description="Helical" evidence="5">
    <location>
        <begin position="453"/>
        <end position="471"/>
    </location>
</feature>
<evidence type="ECO:0000259" key="6">
    <source>
        <dbReference type="PROSITE" id="PS50850"/>
    </source>
</evidence>
<dbReference type="PANTHER" id="PTHR24064">
    <property type="entry name" value="SOLUTE CARRIER FAMILY 22 MEMBER"/>
    <property type="match status" value="1"/>
</dbReference>
<comment type="subcellular location">
    <subcellularLocation>
        <location evidence="1">Membrane</location>
        <topology evidence="1">Multi-pass membrane protein</topology>
    </subcellularLocation>
</comment>
<dbReference type="PROSITE" id="PS00216">
    <property type="entry name" value="SUGAR_TRANSPORT_1"/>
    <property type="match status" value="1"/>
</dbReference>
<dbReference type="InterPro" id="IPR036259">
    <property type="entry name" value="MFS_trans_sf"/>
</dbReference>
<feature type="transmembrane region" description="Helical" evidence="5">
    <location>
        <begin position="307"/>
        <end position="326"/>
    </location>
</feature>
<evidence type="ECO:0000256" key="5">
    <source>
        <dbReference type="SAM" id="Phobius"/>
    </source>
</evidence>
<dbReference type="EMBL" id="HBUF01517458">
    <property type="protein sequence ID" value="CAG6748133.1"/>
    <property type="molecule type" value="Transcribed_RNA"/>
</dbReference>
<keyword evidence="4 5" id="KW-0472">Membrane</keyword>
<reference evidence="7" key="1">
    <citation type="submission" date="2021-05" db="EMBL/GenBank/DDBJ databases">
        <authorList>
            <person name="Alioto T."/>
            <person name="Alioto T."/>
            <person name="Gomez Garrido J."/>
        </authorList>
    </citation>
    <scope>NUCLEOTIDE SEQUENCE</scope>
</reference>
<dbReference type="InterPro" id="IPR005829">
    <property type="entry name" value="Sugar_transporter_CS"/>
</dbReference>
<feature type="domain" description="Major facilitator superfamily (MFS) profile" evidence="6">
    <location>
        <begin position="142"/>
        <end position="564"/>
    </location>
</feature>
<feature type="transmembrane region" description="Helical" evidence="5">
    <location>
        <begin position="390"/>
        <end position="412"/>
    </location>
</feature>
<dbReference type="Pfam" id="PF00083">
    <property type="entry name" value="Sugar_tr"/>
    <property type="match status" value="1"/>
</dbReference>
<accession>A0A8D8ZHX7</accession>
<dbReference type="CDD" id="cd17317">
    <property type="entry name" value="MFS_SLC22"/>
    <property type="match status" value="1"/>
</dbReference>
<evidence type="ECO:0000313" key="7">
    <source>
        <dbReference type="EMBL" id="CAG6748133.1"/>
    </source>
</evidence>
<feature type="transmembrane region" description="Helical" evidence="5">
    <location>
        <begin position="511"/>
        <end position="532"/>
    </location>
</feature>
<keyword evidence="3 5" id="KW-1133">Transmembrane helix</keyword>
<feature type="transmembrane region" description="Helical" evidence="5">
    <location>
        <begin position="249"/>
        <end position="269"/>
    </location>
</feature>
<dbReference type="AlphaFoldDB" id="A0A8D8ZHX7"/>
<keyword evidence="2 5" id="KW-0812">Transmembrane</keyword>
<dbReference type="SUPFAM" id="SSF103473">
    <property type="entry name" value="MFS general substrate transporter"/>
    <property type="match status" value="1"/>
</dbReference>
<feature type="transmembrane region" description="Helical" evidence="5">
    <location>
        <begin position="424"/>
        <end position="446"/>
    </location>
</feature>
<feature type="transmembrane region" description="Helical" evidence="5">
    <location>
        <begin position="538"/>
        <end position="559"/>
    </location>
</feature>
<sequence length="598" mass="66341">MGTSKQDENIEVESALLPKVPRIVVTNSKQTAKQATSNHNATLGSVNVAVSTQTDPYTPDVPDDPITSAVGDFGKWQFQLTLFLSLLNIPCTWHIFALTFQGASQDFWCSVPDTLSELTVDQWRNISSVSGAPYDPCFVLDLDYSLSYNNLLKASSQVTAVKPCLHWTYDSSLFGDTIIKEWNLICSDSSLKSLAEMVFLLGVAFGGFFSGLVSDKFGRKKALMGSLVFQLVLGVLVAVSPWFELFLVVRFFLGFFCVSIVFSGFVLCMELVGGKWLTIMGVMYLFPVPVGYIAISGIAYYSHNWRLLQWVITIPTVLFLTLWWIMPESPRWLVSMGRINEAMDILRDAARFNNRKLPLNLDKQLKNSVLKSNQDVGKKVQVMDLWRTPLIRLISFVQYIIWFSVYLVYYGLVLNLSNIGGDVYVNTIISGIVEFPAIIISIFILLKMGRRRPLCLTTLGAGLACLMTLFFSPGSFITISLAMVGKFAISSSNVIIPIYTAEMFPTKMRNLGVGASSVPAGVALILIPYLWHMQSINIHFPMGLLGVVGVIGGISVLLLPDTTGLADNLNQLENDIPQTPLVSTPIKKKLNVWRKVRA</sequence>